<keyword evidence="1" id="KW-0812">Transmembrane</keyword>
<gene>
    <name evidence="2" type="ORF">CON65_11525</name>
</gene>
<proteinExistence type="predicted"/>
<reference evidence="2 3" key="1">
    <citation type="submission" date="2017-09" db="EMBL/GenBank/DDBJ databases">
        <title>Large-scale bioinformatics analysis of Bacillus genomes uncovers conserved roles of natural products in bacterial physiology.</title>
        <authorList>
            <consortium name="Agbiome Team Llc"/>
            <person name="Bleich R.M."/>
            <person name="Grubbs K.J."/>
            <person name="Santa Maria K.C."/>
            <person name="Allen S.E."/>
            <person name="Farag S."/>
            <person name="Shank E.A."/>
            <person name="Bowers A."/>
        </authorList>
    </citation>
    <scope>NUCLEOTIDE SEQUENCE [LARGE SCALE GENOMIC DNA]</scope>
    <source>
        <strain evidence="2 3">AFS092012</strain>
    </source>
</reference>
<dbReference type="EMBL" id="NVOR01000034">
    <property type="protein sequence ID" value="PED82401.1"/>
    <property type="molecule type" value="Genomic_DNA"/>
</dbReference>
<keyword evidence="1" id="KW-0472">Membrane</keyword>
<name>A0AA91VCG8_9BACI</name>
<evidence type="ECO:0000256" key="1">
    <source>
        <dbReference type="SAM" id="Phobius"/>
    </source>
</evidence>
<evidence type="ECO:0000313" key="2">
    <source>
        <dbReference type="EMBL" id="PED82401.1"/>
    </source>
</evidence>
<organism evidence="2 3">
    <name type="scientific">Bacillus pseudomycoides</name>
    <dbReference type="NCBI Taxonomy" id="64104"/>
    <lineage>
        <taxon>Bacteria</taxon>
        <taxon>Bacillati</taxon>
        <taxon>Bacillota</taxon>
        <taxon>Bacilli</taxon>
        <taxon>Bacillales</taxon>
        <taxon>Bacillaceae</taxon>
        <taxon>Bacillus</taxon>
        <taxon>Bacillus cereus group</taxon>
    </lineage>
</organism>
<dbReference type="AlphaFoldDB" id="A0AA91VCG8"/>
<dbReference type="Proteomes" id="UP000221020">
    <property type="component" value="Unassembled WGS sequence"/>
</dbReference>
<evidence type="ECO:0000313" key="3">
    <source>
        <dbReference type="Proteomes" id="UP000221020"/>
    </source>
</evidence>
<keyword evidence="1" id="KW-1133">Transmembrane helix</keyword>
<protein>
    <submittedName>
        <fullName evidence="2">Permease</fullName>
    </submittedName>
</protein>
<accession>A0AA91VCG8</accession>
<feature type="transmembrane region" description="Helical" evidence="1">
    <location>
        <begin position="104"/>
        <end position="130"/>
    </location>
</feature>
<sequence>MIEMKKHKIKRRKRNTFRQFLFRCWINIKKLFKALLFLVVLGTFLGVSYYIVNAISNREFTVYLALAFVICFVSSYILGYMISKVKDWDFSNAVANFNGDIGGCLIALILFIAFFLLFGVTYFGANYIIYKITGNKKFKSL</sequence>
<feature type="transmembrane region" description="Helical" evidence="1">
    <location>
        <begin position="64"/>
        <end position="83"/>
    </location>
</feature>
<comment type="caution">
    <text evidence="2">The sequence shown here is derived from an EMBL/GenBank/DDBJ whole genome shotgun (WGS) entry which is preliminary data.</text>
</comment>